<proteinExistence type="predicted"/>
<sequence>MSCFLIVFLDSSSTQRRCANVTLFTGYQPVPTLSTSLESVDGTLSAVRLGFKLRRSTHLCCTAVEETPSKKDDGKDYPYRIYVLAFVSQRKFLKFTNDKNFQTINDALVSLPDIDSKIPALLHSVHLPFYVNVLGRELRPEDDVKPTLRRKRKAATERREDGVIWFPFTLLFYGNTGY</sequence>
<name>A0A834PBY3_VESPE</name>
<dbReference type="EMBL" id="JACSDY010000002">
    <property type="protein sequence ID" value="KAF7435266.1"/>
    <property type="molecule type" value="Genomic_DNA"/>
</dbReference>
<evidence type="ECO:0000313" key="1">
    <source>
        <dbReference type="EMBL" id="KAF7435266.1"/>
    </source>
</evidence>
<keyword evidence="2" id="KW-1185">Reference proteome</keyword>
<comment type="caution">
    <text evidence="1">The sequence shown here is derived from an EMBL/GenBank/DDBJ whole genome shotgun (WGS) entry which is preliminary data.</text>
</comment>
<organism evidence="1 2">
    <name type="scientific">Vespula pensylvanica</name>
    <name type="common">Western yellow jacket</name>
    <name type="synonym">Wasp</name>
    <dbReference type="NCBI Taxonomy" id="30213"/>
    <lineage>
        <taxon>Eukaryota</taxon>
        <taxon>Metazoa</taxon>
        <taxon>Ecdysozoa</taxon>
        <taxon>Arthropoda</taxon>
        <taxon>Hexapoda</taxon>
        <taxon>Insecta</taxon>
        <taxon>Pterygota</taxon>
        <taxon>Neoptera</taxon>
        <taxon>Endopterygota</taxon>
        <taxon>Hymenoptera</taxon>
        <taxon>Apocrita</taxon>
        <taxon>Aculeata</taxon>
        <taxon>Vespoidea</taxon>
        <taxon>Vespidae</taxon>
        <taxon>Vespinae</taxon>
        <taxon>Vespula</taxon>
    </lineage>
</organism>
<evidence type="ECO:0000313" key="2">
    <source>
        <dbReference type="Proteomes" id="UP000600918"/>
    </source>
</evidence>
<dbReference type="Proteomes" id="UP000600918">
    <property type="component" value="Unassembled WGS sequence"/>
</dbReference>
<protein>
    <submittedName>
        <fullName evidence="1">Uncharacterized protein</fullName>
    </submittedName>
</protein>
<accession>A0A834PBY3</accession>
<gene>
    <name evidence="1" type="ORF">H0235_003457</name>
</gene>
<reference evidence="1" key="1">
    <citation type="journal article" date="2020" name="G3 (Bethesda)">
        <title>High-Quality Assemblies for Three Invasive Social Wasps from the &lt;i&gt;Vespula&lt;/i&gt; Genus.</title>
        <authorList>
            <person name="Harrop T.W.R."/>
            <person name="Guhlin J."/>
            <person name="McLaughlin G.M."/>
            <person name="Permina E."/>
            <person name="Stockwell P."/>
            <person name="Gilligan J."/>
            <person name="Le Lec M.F."/>
            <person name="Gruber M.A.M."/>
            <person name="Quinn O."/>
            <person name="Lovegrove M."/>
            <person name="Duncan E.J."/>
            <person name="Remnant E.J."/>
            <person name="Van Eeckhoven J."/>
            <person name="Graham B."/>
            <person name="Knapp R.A."/>
            <person name="Langford K.W."/>
            <person name="Kronenberg Z."/>
            <person name="Press M.O."/>
            <person name="Eacker S.M."/>
            <person name="Wilson-Rankin E.E."/>
            <person name="Purcell J."/>
            <person name="Lester P.J."/>
            <person name="Dearden P.K."/>
        </authorList>
    </citation>
    <scope>NUCLEOTIDE SEQUENCE</scope>
    <source>
        <strain evidence="1">Volc-1</strain>
    </source>
</reference>
<dbReference type="AlphaFoldDB" id="A0A834PBY3"/>